<dbReference type="Gene3D" id="2.40.10.10">
    <property type="entry name" value="Trypsin-like serine proteases"/>
    <property type="match status" value="1"/>
</dbReference>
<keyword evidence="4" id="KW-0378">Hydrolase</keyword>
<evidence type="ECO:0000256" key="1">
    <source>
        <dbReference type="ARBA" id="ARBA00007664"/>
    </source>
</evidence>
<feature type="domain" description="Peptidase S1" evidence="3">
    <location>
        <begin position="34"/>
        <end position="272"/>
    </location>
</feature>
<dbReference type="SMART" id="SM00020">
    <property type="entry name" value="Tryp_SPc"/>
    <property type="match status" value="1"/>
</dbReference>
<dbReference type="InterPro" id="IPR001254">
    <property type="entry name" value="Trypsin_dom"/>
</dbReference>
<reference evidence="4" key="1">
    <citation type="submission" date="2022-03" db="EMBL/GenBank/DDBJ databases">
        <title>Genome Identification and Characterization of new species Bdellovibrio reynosense LBG001 sp. nov. from a Mexico soil sample.</title>
        <authorList>
            <person name="Camilli A."/>
            <person name="Ajao Y."/>
            <person name="Guo X."/>
        </authorList>
    </citation>
    <scope>NUCLEOTIDE SEQUENCE</scope>
    <source>
        <strain evidence="4">LBG001</strain>
    </source>
</reference>
<dbReference type="InterPro" id="IPR001314">
    <property type="entry name" value="Peptidase_S1A"/>
</dbReference>
<dbReference type="Pfam" id="PF00089">
    <property type="entry name" value="Trypsin"/>
    <property type="match status" value="1"/>
</dbReference>
<dbReference type="EC" id="3.4.21.-" evidence="4"/>
<organism evidence="4 5">
    <name type="scientific">Bdellovibrio reynosensis</name>
    <dbReference type="NCBI Taxonomy" id="2835041"/>
    <lineage>
        <taxon>Bacteria</taxon>
        <taxon>Pseudomonadati</taxon>
        <taxon>Bdellovibrionota</taxon>
        <taxon>Bdellovibrionia</taxon>
        <taxon>Bdellovibrionales</taxon>
        <taxon>Pseudobdellovibrionaceae</taxon>
        <taxon>Bdellovibrio</taxon>
    </lineage>
</organism>
<dbReference type="InterPro" id="IPR050430">
    <property type="entry name" value="Peptidase_S1"/>
</dbReference>
<sequence>MVRAVIMIVLFLIGCADSEFNSLRNFEKSETVGIIGGKKIYADSPISTFTVYVDIKKYHQGSLVSRTGCSGVVIAPTVVLTSAHCYNDHDSIAFDTVDTLVVFDVSSKDPLSSRSLKVKNVVFNPKYVPAKNNWSEDIAILNLPKEVPAPYEPVSILNDFSVIQKGTKIVLAGYGISSEVPKIQSDHLKSLETQIDEVLKYAFASLSSDENSSCYGDSGGPALIFKDGRYQLFGTVTAGGGVVDSGKDCNFFNMYTRLDHLSEFLAPYLKKQ</sequence>
<evidence type="ECO:0000256" key="2">
    <source>
        <dbReference type="ARBA" id="ARBA00023157"/>
    </source>
</evidence>
<dbReference type="Proteomes" id="UP000830116">
    <property type="component" value="Chromosome"/>
</dbReference>
<evidence type="ECO:0000259" key="3">
    <source>
        <dbReference type="PROSITE" id="PS50240"/>
    </source>
</evidence>
<dbReference type="PANTHER" id="PTHR24276">
    <property type="entry name" value="POLYSERASE-RELATED"/>
    <property type="match status" value="1"/>
</dbReference>
<keyword evidence="2" id="KW-1015">Disulfide bond</keyword>
<dbReference type="InterPro" id="IPR009003">
    <property type="entry name" value="Peptidase_S1_PA"/>
</dbReference>
<dbReference type="EMBL" id="CP093442">
    <property type="protein sequence ID" value="UOF01402.1"/>
    <property type="molecule type" value="Genomic_DNA"/>
</dbReference>
<keyword evidence="5" id="KW-1185">Reference proteome</keyword>
<evidence type="ECO:0000313" key="5">
    <source>
        <dbReference type="Proteomes" id="UP000830116"/>
    </source>
</evidence>
<protein>
    <submittedName>
        <fullName evidence="4">Trypsin-like serine protease</fullName>
        <ecNumber evidence="4">3.4.21.-</ecNumber>
    </submittedName>
</protein>
<dbReference type="SUPFAM" id="SSF50494">
    <property type="entry name" value="Trypsin-like serine proteases"/>
    <property type="match status" value="1"/>
</dbReference>
<dbReference type="PANTHER" id="PTHR24276:SF98">
    <property type="entry name" value="FI18310P1-RELATED"/>
    <property type="match status" value="1"/>
</dbReference>
<comment type="similarity">
    <text evidence="1">Belongs to the peptidase S1 family.</text>
</comment>
<dbReference type="PROSITE" id="PS50240">
    <property type="entry name" value="TRYPSIN_DOM"/>
    <property type="match status" value="1"/>
</dbReference>
<dbReference type="PROSITE" id="PS51257">
    <property type="entry name" value="PROKAR_LIPOPROTEIN"/>
    <property type="match status" value="1"/>
</dbReference>
<dbReference type="PRINTS" id="PR00722">
    <property type="entry name" value="CHYMOTRYPSIN"/>
</dbReference>
<dbReference type="RefSeq" id="WP_243537842.1">
    <property type="nucleotide sequence ID" value="NZ_CP093442.1"/>
</dbReference>
<proteinExistence type="inferred from homology"/>
<dbReference type="GO" id="GO:0016787">
    <property type="term" value="F:hydrolase activity"/>
    <property type="evidence" value="ECO:0007669"/>
    <property type="project" value="UniProtKB-KW"/>
</dbReference>
<gene>
    <name evidence="4" type="ORF">MNR06_00350</name>
</gene>
<dbReference type="InterPro" id="IPR043504">
    <property type="entry name" value="Peptidase_S1_PA_chymotrypsin"/>
</dbReference>
<name>A0ABY4C8T3_9BACT</name>
<evidence type="ECO:0000313" key="4">
    <source>
        <dbReference type="EMBL" id="UOF01402.1"/>
    </source>
</evidence>
<accession>A0ABY4C8T3</accession>